<keyword evidence="2" id="KW-1185">Reference proteome</keyword>
<evidence type="ECO:0000313" key="1">
    <source>
        <dbReference type="EMBL" id="OTF71871.1"/>
    </source>
</evidence>
<reference evidence="1 2" key="1">
    <citation type="submission" date="2017-03" db="EMBL/GenBank/DDBJ databases">
        <title>Genome Survey of Euroglyphus maynei.</title>
        <authorList>
            <person name="Arlian L.G."/>
            <person name="Morgan M.S."/>
            <person name="Rider S.D."/>
        </authorList>
    </citation>
    <scope>NUCLEOTIDE SEQUENCE [LARGE SCALE GENOMIC DNA]</scope>
    <source>
        <strain evidence="1">Arlian Lab</strain>
        <tissue evidence="1">Whole body</tissue>
    </source>
</reference>
<name>A0A1Y3ATS0_EURMA</name>
<comment type="caution">
    <text evidence="1">The sequence shown here is derived from an EMBL/GenBank/DDBJ whole genome shotgun (WGS) entry which is preliminary data.</text>
</comment>
<protein>
    <submittedName>
        <fullName evidence="1">Uncharacterized protein</fullName>
    </submittedName>
</protein>
<proteinExistence type="predicted"/>
<evidence type="ECO:0000313" key="2">
    <source>
        <dbReference type="Proteomes" id="UP000194236"/>
    </source>
</evidence>
<sequence>MESGGLPG</sequence>
<gene>
    <name evidence="1" type="ORF">BLA29_014047</name>
</gene>
<dbReference type="Proteomes" id="UP000194236">
    <property type="component" value="Unassembled WGS sequence"/>
</dbReference>
<dbReference type="EMBL" id="MUJZ01058871">
    <property type="protein sequence ID" value="OTF71871.1"/>
    <property type="molecule type" value="Genomic_DNA"/>
</dbReference>
<accession>A0A1Y3ATS0</accession>
<organism evidence="1 2">
    <name type="scientific">Euroglyphus maynei</name>
    <name type="common">Mayne's house dust mite</name>
    <dbReference type="NCBI Taxonomy" id="6958"/>
    <lineage>
        <taxon>Eukaryota</taxon>
        <taxon>Metazoa</taxon>
        <taxon>Ecdysozoa</taxon>
        <taxon>Arthropoda</taxon>
        <taxon>Chelicerata</taxon>
        <taxon>Arachnida</taxon>
        <taxon>Acari</taxon>
        <taxon>Acariformes</taxon>
        <taxon>Sarcoptiformes</taxon>
        <taxon>Astigmata</taxon>
        <taxon>Psoroptidia</taxon>
        <taxon>Analgoidea</taxon>
        <taxon>Pyroglyphidae</taxon>
        <taxon>Pyroglyphinae</taxon>
        <taxon>Euroglyphus</taxon>
    </lineage>
</organism>